<protein>
    <recommendedName>
        <fullName evidence="4">3-keto-disaccharide hydrolase domain-containing protein</fullName>
    </recommendedName>
</protein>
<evidence type="ECO:0000313" key="3">
    <source>
        <dbReference type="Proteomes" id="UP000078459"/>
    </source>
</evidence>
<dbReference type="STRING" id="1826909.A5893_15950"/>
<accession>A0A179DC59</accession>
<proteinExistence type="predicted"/>
<dbReference type="EMBL" id="LWHJ01000031">
    <property type="protein sequence ID" value="OAQ38280.1"/>
    <property type="molecule type" value="Genomic_DNA"/>
</dbReference>
<feature type="signal peptide" evidence="1">
    <location>
        <begin position="1"/>
        <end position="20"/>
    </location>
</feature>
<dbReference type="AlphaFoldDB" id="A0A179DC59"/>
<reference evidence="2 3" key="2">
    <citation type="submission" date="2016-06" db="EMBL/GenBank/DDBJ databases">
        <title>Pedobacter psychrophilus sp. nov., isolated from Antarctic fragmentary rock.</title>
        <authorList>
            <person name="Svec P."/>
        </authorList>
    </citation>
    <scope>NUCLEOTIDE SEQUENCE [LARGE SCALE GENOMIC DNA]</scope>
    <source>
        <strain evidence="2 3">CCM 8644</strain>
    </source>
</reference>
<feature type="chain" id="PRO_5008100328" description="3-keto-disaccharide hydrolase domain-containing protein" evidence="1">
    <location>
        <begin position="21"/>
        <end position="273"/>
    </location>
</feature>
<evidence type="ECO:0000256" key="1">
    <source>
        <dbReference type="SAM" id="SignalP"/>
    </source>
</evidence>
<name>A0A179DC59_9SPHI</name>
<gene>
    <name evidence="2" type="ORF">A5893_15950</name>
</gene>
<dbReference type="RefSeq" id="WP_068823674.1">
    <property type="nucleotide sequence ID" value="NZ_LWHJ01000031.1"/>
</dbReference>
<keyword evidence="1" id="KW-0732">Signal</keyword>
<evidence type="ECO:0000313" key="2">
    <source>
        <dbReference type="EMBL" id="OAQ38280.1"/>
    </source>
</evidence>
<organism evidence="2 3">
    <name type="scientific">Pedobacter psychrophilus</name>
    <dbReference type="NCBI Taxonomy" id="1826909"/>
    <lineage>
        <taxon>Bacteria</taxon>
        <taxon>Pseudomonadati</taxon>
        <taxon>Bacteroidota</taxon>
        <taxon>Sphingobacteriia</taxon>
        <taxon>Sphingobacteriales</taxon>
        <taxon>Sphingobacteriaceae</taxon>
        <taxon>Pedobacter</taxon>
    </lineage>
</organism>
<dbReference type="OrthoDB" id="748135at2"/>
<evidence type="ECO:0008006" key="4">
    <source>
        <dbReference type="Google" id="ProtNLM"/>
    </source>
</evidence>
<reference evidence="2 3" key="1">
    <citation type="submission" date="2016-04" db="EMBL/GenBank/DDBJ databases">
        <authorList>
            <person name="Evans L.H."/>
            <person name="Alamgir A."/>
            <person name="Owens N."/>
            <person name="Weber N.D."/>
            <person name="Virtaneva K."/>
            <person name="Barbian K."/>
            <person name="Babar A."/>
            <person name="Rosenke K."/>
        </authorList>
    </citation>
    <scope>NUCLEOTIDE SEQUENCE [LARGE SCALE GENOMIC DNA]</scope>
    <source>
        <strain evidence="2 3">CCM 8644</strain>
    </source>
</reference>
<keyword evidence="3" id="KW-1185">Reference proteome</keyword>
<sequence>MNKKTLLFISLVALACSANAQSQTWKYDFGETEATFNPNPGQISTSFLPKPGLNTSKTLKQVARVRTGSDGTGELNLVKTGANFIKGVGLEIVPAVANSKFSIYNIEGTALSSMSFQIKFDGSNIGQFMFANGNSTDKEDLFQGNSNIKETNTEIFVGLRWNLTEANEIKFYNRVENKWIGVKGISFLKNTEYNIEVFSNNSLTEETYKKEGDHILKANTYEVWVNGKKAITSVGGLTPAAIINAFTIVGYKPKDTEVKPKLWVDNLTYSDHL</sequence>
<comment type="caution">
    <text evidence="2">The sequence shown here is derived from an EMBL/GenBank/DDBJ whole genome shotgun (WGS) entry which is preliminary data.</text>
</comment>
<dbReference type="PROSITE" id="PS51257">
    <property type="entry name" value="PROKAR_LIPOPROTEIN"/>
    <property type="match status" value="1"/>
</dbReference>
<dbReference type="Proteomes" id="UP000078459">
    <property type="component" value="Unassembled WGS sequence"/>
</dbReference>